<gene>
    <name evidence="7" type="ORF">B0J12DRAFT_757809</name>
</gene>
<keyword evidence="2" id="KW-0862">Zinc</keyword>
<keyword evidence="5" id="KW-0539">Nucleus</keyword>
<evidence type="ECO:0000256" key="4">
    <source>
        <dbReference type="ARBA" id="ARBA00023163"/>
    </source>
</evidence>
<keyword evidence="4" id="KW-0804">Transcription</keyword>
<evidence type="ECO:0000313" key="8">
    <source>
        <dbReference type="Proteomes" id="UP000774617"/>
    </source>
</evidence>
<comment type="caution">
    <text evidence="7">The sequence shown here is derived from an EMBL/GenBank/DDBJ whole genome shotgun (WGS) entry which is preliminary data.</text>
</comment>
<evidence type="ECO:0000259" key="6">
    <source>
        <dbReference type="PROSITE" id="PS50048"/>
    </source>
</evidence>
<evidence type="ECO:0000256" key="3">
    <source>
        <dbReference type="ARBA" id="ARBA00023015"/>
    </source>
</evidence>
<dbReference type="InterPro" id="IPR001138">
    <property type="entry name" value="Zn2Cys6_DnaBD"/>
</dbReference>
<sequence>MAPLFPAPLVLKSCLACVRSKRRCDQGFPKCRRCRERKIDCDFPGRIFDRNSETARDQWDQDAGFAESFAEEALSYSDQHRSAALTALRPTPSVDNAFLEFGNDPFNLPEMPAGDLFHPAVIGDIMAQRTSPEPGQITSDARLQARVEFAAKRLAAIPKTFAEQAQTMFIHRRLFQERKPPALQDALSVCALYCVKNADNQEFIFHSVKQKSQQLIASTDPFLVSRMDLLAALQAMLLYQTIRLFDGDIHLRAQAEADEAILVMWAEQLRSSTLHLAPLSPPSAGTSLALQGRTSDWPRWLAQESSRRTVITTLMLKGVYSFLKLDYDRPQDLRLSFTAQAALWNAQSEYGWQMAYSEREPLEVRITHWDEDMTKATPSDLDELGALLMAMLWGVEPTMRWLGTGYLARYGLEGVKDDSLYM</sequence>
<proteinExistence type="predicted"/>
<dbReference type="Pfam" id="PF00172">
    <property type="entry name" value="Zn_clus"/>
    <property type="match status" value="1"/>
</dbReference>
<keyword evidence="8" id="KW-1185">Reference proteome</keyword>
<dbReference type="EMBL" id="JAGTJR010000019">
    <property type="protein sequence ID" value="KAH7045302.1"/>
    <property type="molecule type" value="Genomic_DNA"/>
</dbReference>
<evidence type="ECO:0000256" key="5">
    <source>
        <dbReference type="ARBA" id="ARBA00023242"/>
    </source>
</evidence>
<dbReference type="PANTHER" id="PTHR47660:SF3">
    <property type="entry name" value="FINGER DOMAIN PROTEIN, PUTATIVE (AFU_ORTHOLOGUE AFUA_4G03310)-RELATED"/>
    <property type="match status" value="1"/>
</dbReference>
<dbReference type="SMART" id="SM00066">
    <property type="entry name" value="GAL4"/>
    <property type="match status" value="1"/>
</dbReference>
<keyword evidence="3" id="KW-0805">Transcription regulation</keyword>
<dbReference type="PROSITE" id="PS50048">
    <property type="entry name" value="ZN2_CY6_FUNGAL_2"/>
    <property type="match status" value="1"/>
</dbReference>
<dbReference type="CDD" id="cd00067">
    <property type="entry name" value="GAL4"/>
    <property type="match status" value="1"/>
</dbReference>
<dbReference type="InterPro" id="IPR036864">
    <property type="entry name" value="Zn2-C6_fun-type_DNA-bd_sf"/>
</dbReference>
<feature type="domain" description="Zn(2)-C6 fungal-type" evidence="6">
    <location>
        <begin position="13"/>
        <end position="43"/>
    </location>
</feature>
<keyword evidence="1" id="KW-0479">Metal-binding</keyword>
<organism evidence="7 8">
    <name type="scientific">Macrophomina phaseolina</name>
    <dbReference type="NCBI Taxonomy" id="35725"/>
    <lineage>
        <taxon>Eukaryota</taxon>
        <taxon>Fungi</taxon>
        <taxon>Dikarya</taxon>
        <taxon>Ascomycota</taxon>
        <taxon>Pezizomycotina</taxon>
        <taxon>Dothideomycetes</taxon>
        <taxon>Dothideomycetes incertae sedis</taxon>
        <taxon>Botryosphaeriales</taxon>
        <taxon>Botryosphaeriaceae</taxon>
        <taxon>Macrophomina</taxon>
    </lineage>
</organism>
<accession>A0ABQ8G5G8</accession>
<evidence type="ECO:0000256" key="1">
    <source>
        <dbReference type="ARBA" id="ARBA00022723"/>
    </source>
</evidence>
<reference evidence="7 8" key="1">
    <citation type="journal article" date="2021" name="Nat. Commun.">
        <title>Genetic determinants of endophytism in the Arabidopsis root mycobiome.</title>
        <authorList>
            <person name="Mesny F."/>
            <person name="Miyauchi S."/>
            <person name="Thiergart T."/>
            <person name="Pickel B."/>
            <person name="Atanasova L."/>
            <person name="Karlsson M."/>
            <person name="Huettel B."/>
            <person name="Barry K.W."/>
            <person name="Haridas S."/>
            <person name="Chen C."/>
            <person name="Bauer D."/>
            <person name="Andreopoulos W."/>
            <person name="Pangilinan J."/>
            <person name="LaButti K."/>
            <person name="Riley R."/>
            <person name="Lipzen A."/>
            <person name="Clum A."/>
            <person name="Drula E."/>
            <person name="Henrissat B."/>
            <person name="Kohler A."/>
            <person name="Grigoriev I.V."/>
            <person name="Martin F.M."/>
            <person name="Hacquard S."/>
        </authorList>
    </citation>
    <scope>NUCLEOTIDE SEQUENCE [LARGE SCALE GENOMIC DNA]</scope>
    <source>
        <strain evidence="7 8">MPI-SDFR-AT-0080</strain>
    </source>
</reference>
<dbReference type="SUPFAM" id="SSF57701">
    <property type="entry name" value="Zn2/Cys6 DNA-binding domain"/>
    <property type="match status" value="1"/>
</dbReference>
<name>A0ABQ8G5G8_9PEZI</name>
<protein>
    <recommendedName>
        <fullName evidence="6">Zn(2)-C6 fungal-type domain-containing protein</fullName>
    </recommendedName>
</protein>
<dbReference type="PANTHER" id="PTHR47660">
    <property type="entry name" value="TRANSCRIPTION FACTOR WITH C2H2 AND ZN(2)-CYS(6) DNA BINDING DOMAIN (EUROFUNG)-RELATED-RELATED"/>
    <property type="match status" value="1"/>
</dbReference>
<evidence type="ECO:0000256" key="2">
    <source>
        <dbReference type="ARBA" id="ARBA00022833"/>
    </source>
</evidence>
<evidence type="ECO:0000313" key="7">
    <source>
        <dbReference type="EMBL" id="KAH7045302.1"/>
    </source>
</evidence>
<dbReference type="Gene3D" id="4.10.240.10">
    <property type="entry name" value="Zn(2)-C6 fungal-type DNA-binding domain"/>
    <property type="match status" value="1"/>
</dbReference>
<dbReference type="Proteomes" id="UP000774617">
    <property type="component" value="Unassembled WGS sequence"/>
</dbReference>